<dbReference type="NCBIfam" id="NF003439">
    <property type="entry name" value="PRK04968.1"/>
    <property type="match status" value="1"/>
</dbReference>
<proteinExistence type="inferred from homology"/>
<dbReference type="HAMAP" id="MF_01104">
    <property type="entry name" value="Syd"/>
    <property type="match status" value="1"/>
</dbReference>
<evidence type="ECO:0000256" key="2">
    <source>
        <dbReference type="ARBA" id="ARBA00022519"/>
    </source>
</evidence>
<dbReference type="CDD" id="cd16323">
    <property type="entry name" value="Syd"/>
    <property type="match status" value="1"/>
</dbReference>
<keyword evidence="3 4" id="KW-0472">Membrane</keyword>
<organism evidence="5 6">
    <name type="scientific">Biostraticola tofi</name>
    <dbReference type="NCBI Taxonomy" id="466109"/>
    <lineage>
        <taxon>Bacteria</taxon>
        <taxon>Pseudomonadati</taxon>
        <taxon>Pseudomonadota</taxon>
        <taxon>Gammaproteobacteria</taxon>
        <taxon>Enterobacterales</taxon>
        <taxon>Bruguierivoracaceae</taxon>
        <taxon>Biostraticola</taxon>
    </lineage>
</organism>
<comment type="caution">
    <text evidence="5">The sequence shown here is derived from an EMBL/GenBank/DDBJ whole genome shotgun (WGS) entry which is preliminary data.</text>
</comment>
<keyword evidence="2 4" id="KW-0997">Cell inner membrane</keyword>
<comment type="similarity">
    <text evidence="4">Belongs to the Syd family.</text>
</comment>
<reference evidence="5 6" key="1">
    <citation type="submission" date="2019-03" db="EMBL/GenBank/DDBJ databases">
        <title>Genomic Encyclopedia of Type Strains, Phase IV (KMG-IV): sequencing the most valuable type-strain genomes for metagenomic binning, comparative biology and taxonomic classification.</title>
        <authorList>
            <person name="Goeker M."/>
        </authorList>
    </citation>
    <scope>NUCLEOTIDE SEQUENCE [LARGE SCALE GENOMIC DNA]</scope>
    <source>
        <strain evidence="5 6">DSM 19580</strain>
    </source>
</reference>
<keyword evidence="6" id="KW-1185">Reference proteome</keyword>
<evidence type="ECO:0000256" key="4">
    <source>
        <dbReference type="HAMAP-Rule" id="MF_01104"/>
    </source>
</evidence>
<dbReference type="GO" id="GO:0009898">
    <property type="term" value="C:cytoplasmic side of plasma membrane"/>
    <property type="evidence" value="ECO:0007669"/>
    <property type="project" value="InterPro"/>
</dbReference>
<dbReference type="AlphaFoldDB" id="A0A4R3YK17"/>
<dbReference type="EMBL" id="SMCR01000011">
    <property type="protein sequence ID" value="TCV92596.1"/>
    <property type="molecule type" value="Genomic_DNA"/>
</dbReference>
<dbReference type="Pfam" id="PF07348">
    <property type="entry name" value="Syd"/>
    <property type="match status" value="1"/>
</dbReference>
<evidence type="ECO:0000256" key="3">
    <source>
        <dbReference type="ARBA" id="ARBA00023136"/>
    </source>
</evidence>
<sequence length="190" mass="21134">MDYPMSQALQNFTDRYVAYWQSHTGRAPASAALFGVPSPCIVEETEHLVHWLPAPQPGESRLDGVERALSIELQPAVHAWYGLQYAGDLYASFEGRPLELVQVWSEADFIRIQENLIGHLLMQKRLKLPPTLFIGTTGSETTIISLCNLSGRILLEEIGTRKIQVLAAEVGDFTAGLEPRIPDDVVDYLS</sequence>
<comment type="function">
    <text evidence="4">Interacts with the SecY protein in vivo. May bind preferentially to an uncomplexed state of SecY, thus functioning either as a chelating agent for excess SecY in the cell or as a regulatory factor that negatively controls the translocase function.</text>
</comment>
<evidence type="ECO:0000313" key="5">
    <source>
        <dbReference type="EMBL" id="TCV92596.1"/>
    </source>
</evidence>
<protein>
    <recommendedName>
        <fullName evidence="4">Protein Syd</fullName>
    </recommendedName>
</protein>
<dbReference type="OrthoDB" id="5599437at2"/>
<dbReference type="Gene3D" id="3.40.1580.20">
    <property type="entry name" value="Syd protein"/>
    <property type="match status" value="1"/>
</dbReference>
<evidence type="ECO:0000313" key="6">
    <source>
        <dbReference type="Proteomes" id="UP000295719"/>
    </source>
</evidence>
<comment type="subcellular location">
    <subcellularLocation>
        <location evidence="4">Cell inner membrane</location>
        <topology evidence="4">Peripheral membrane protein</topology>
        <orientation evidence="4">Cytoplasmic side</orientation>
    </subcellularLocation>
    <text evidence="4">Loosely associated with the cytoplasmic side of the inner membrane, probably via SecY.</text>
</comment>
<gene>
    <name evidence="4" type="primary">syd</name>
    <name evidence="5" type="ORF">EDC52_11141</name>
</gene>
<name>A0A4R3YK17_9GAMM</name>
<keyword evidence="1 4" id="KW-1003">Cell membrane</keyword>
<dbReference type="InterPro" id="IPR009948">
    <property type="entry name" value="Syd"/>
</dbReference>
<dbReference type="InterPro" id="IPR038228">
    <property type="entry name" value="Syd_sf"/>
</dbReference>
<accession>A0A4R3YK17</accession>
<dbReference type="RefSeq" id="WP_131867109.1">
    <property type="nucleotide sequence ID" value="NZ_SMCR01000011.1"/>
</dbReference>
<dbReference type="Proteomes" id="UP000295719">
    <property type="component" value="Unassembled WGS sequence"/>
</dbReference>
<evidence type="ECO:0000256" key="1">
    <source>
        <dbReference type="ARBA" id="ARBA00022475"/>
    </source>
</evidence>